<reference evidence="2 3" key="1">
    <citation type="submission" date="2018-10" db="EMBL/GenBank/DDBJ databases">
        <title>Genome assembly for a Yunnan-Guizhou Plateau 3E fish, Anabarilius grahami (Regan), and its evolutionary and genetic applications.</title>
        <authorList>
            <person name="Jiang W."/>
        </authorList>
    </citation>
    <scope>NUCLEOTIDE SEQUENCE [LARGE SCALE GENOMIC DNA]</scope>
    <source>
        <strain evidence="2">AG-KIZ</strain>
        <tissue evidence="2">Muscle</tissue>
    </source>
</reference>
<feature type="non-terminal residue" evidence="2">
    <location>
        <position position="1"/>
    </location>
</feature>
<dbReference type="SMART" id="SM00034">
    <property type="entry name" value="CLECT"/>
    <property type="match status" value="2"/>
</dbReference>
<dbReference type="PANTHER" id="PTHR45784:SF3">
    <property type="entry name" value="C-TYPE LECTIN DOMAIN FAMILY 4 MEMBER K-LIKE-RELATED"/>
    <property type="match status" value="1"/>
</dbReference>
<dbReference type="InterPro" id="IPR016186">
    <property type="entry name" value="C-type_lectin-like/link_sf"/>
</dbReference>
<dbReference type="EMBL" id="RJVU01053588">
    <property type="protein sequence ID" value="ROL29797.1"/>
    <property type="molecule type" value="Genomic_DNA"/>
</dbReference>
<evidence type="ECO:0000313" key="3">
    <source>
        <dbReference type="Proteomes" id="UP000281406"/>
    </source>
</evidence>
<keyword evidence="3" id="KW-1185">Reference proteome</keyword>
<dbReference type="PANTHER" id="PTHR45784">
    <property type="entry name" value="C-TYPE LECTIN DOMAIN FAMILY 20 MEMBER A-RELATED"/>
    <property type="match status" value="1"/>
</dbReference>
<keyword evidence="2" id="KW-0675">Receptor</keyword>
<evidence type="ECO:0000259" key="1">
    <source>
        <dbReference type="PROSITE" id="PS50041"/>
    </source>
</evidence>
<proteinExistence type="predicted"/>
<dbReference type="InterPro" id="IPR016187">
    <property type="entry name" value="CTDL_fold"/>
</dbReference>
<dbReference type="Gene3D" id="3.10.100.10">
    <property type="entry name" value="Mannose-Binding Protein A, subunit A"/>
    <property type="match status" value="2"/>
</dbReference>
<gene>
    <name evidence="2" type="ORF">DPX16_0854</name>
</gene>
<name>A0A3N0Y2P9_ANAGA</name>
<dbReference type="InterPro" id="IPR001304">
    <property type="entry name" value="C-type_lectin-like"/>
</dbReference>
<dbReference type="PROSITE" id="PS50041">
    <property type="entry name" value="C_TYPE_LECTIN_2"/>
    <property type="match status" value="2"/>
</dbReference>
<dbReference type="Pfam" id="PF00059">
    <property type="entry name" value="Lectin_C"/>
    <property type="match status" value="2"/>
</dbReference>
<dbReference type="OrthoDB" id="6369810at2759"/>
<comment type="caution">
    <text evidence="2">The sequence shown here is derived from an EMBL/GenBank/DDBJ whole genome shotgun (WGS) entry which is preliminary data.</text>
</comment>
<sequence length="298" mass="34214">TWTEAQSFCKKFHQDLATVQSDQDRAQIKEIASSMSLTAWMGLYDGLCAWRWSFQDQNLVFTNWGLNEDTTSNTQRKCGVIKDSGTWHTDSCDEQKDFFCYTGNNSGQKFILFKNRLTWRDALHYCRRDYNDLAIIRDLTDNKYMEDLLATYSIFEGWIGLSKNLWLWSDQSSVSWLSLKWISGEPNNNSGNEKCGFVQETGLIGDDGCFRQFPFFCTKRRKMQLVRVAVKSAGDLDESAVMAAVKEKINQILTEQNMDAGSSLTWTVQSDGKIFQQQKKTQNTTTECEERFAAALLP</sequence>
<dbReference type="SUPFAM" id="SSF56436">
    <property type="entry name" value="C-type lectin-like"/>
    <property type="match status" value="2"/>
</dbReference>
<feature type="domain" description="C-type lectin" evidence="1">
    <location>
        <begin position="1"/>
        <end position="101"/>
    </location>
</feature>
<dbReference type="Proteomes" id="UP000281406">
    <property type="component" value="Unassembled WGS sequence"/>
</dbReference>
<accession>A0A3N0Y2P9</accession>
<evidence type="ECO:0000313" key="2">
    <source>
        <dbReference type="EMBL" id="ROL29797.1"/>
    </source>
</evidence>
<protein>
    <submittedName>
        <fullName evidence="2">Macrophage mannose receptor 1</fullName>
    </submittedName>
</protein>
<feature type="domain" description="C-type lectin" evidence="1">
    <location>
        <begin position="105"/>
        <end position="218"/>
    </location>
</feature>
<organism evidence="2 3">
    <name type="scientific">Anabarilius grahami</name>
    <name type="common">Kanglang fish</name>
    <name type="synonym">Barilius grahami</name>
    <dbReference type="NCBI Taxonomy" id="495550"/>
    <lineage>
        <taxon>Eukaryota</taxon>
        <taxon>Metazoa</taxon>
        <taxon>Chordata</taxon>
        <taxon>Craniata</taxon>
        <taxon>Vertebrata</taxon>
        <taxon>Euteleostomi</taxon>
        <taxon>Actinopterygii</taxon>
        <taxon>Neopterygii</taxon>
        <taxon>Teleostei</taxon>
        <taxon>Ostariophysi</taxon>
        <taxon>Cypriniformes</taxon>
        <taxon>Xenocyprididae</taxon>
        <taxon>Xenocypridinae</taxon>
        <taxon>Xenocypridinae incertae sedis</taxon>
        <taxon>Anabarilius</taxon>
    </lineage>
</organism>
<dbReference type="AlphaFoldDB" id="A0A3N0Y2P9"/>